<reference evidence="2" key="2">
    <citation type="submission" date="2020-09" db="EMBL/GenBank/DDBJ databases">
        <authorList>
            <person name="Sun Q."/>
            <person name="Zhou Y."/>
        </authorList>
    </citation>
    <scope>NUCLEOTIDE SEQUENCE</scope>
    <source>
        <strain evidence="2">CGMCC 1.16067</strain>
    </source>
</reference>
<feature type="region of interest" description="Disordered" evidence="1">
    <location>
        <begin position="188"/>
        <end position="214"/>
    </location>
</feature>
<dbReference type="Proteomes" id="UP000649179">
    <property type="component" value="Unassembled WGS sequence"/>
</dbReference>
<feature type="compositionally biased region" description="Gly residues" evidence="1">
    <location>
        <begin position="202"/>
        <end position="212"/>
    </location>
</feature>
<dbReference type="AlphaFoldDB" id="A0A917BDX3"/>
<comment type="caution">
    <text evidence="2">The sequence shown here is derived from an EMBL/GenBank/DDBJ whole genome shotgun (WGS) entry which is preliminary data.</text>
</comment>
<evidence type="ECO:0000313" key="2">
    <source>
        <dbReference type="EMBL" id="GGF35872.1"/>
    </source>
</evidence>
<reference evidence="2" key="1">
    <citation type="journal article" date="2014" name="Int. J. Syst. Evol. Microbiol.">
        <title>Complete genome sequence of Corynebacterium casei LMG S-19264T (=DSM 44701T), isolated from a smear-ripened cheese.</title>
        <authorList>
            <consortium name="US DOE Joint Genome Institute (JGI-PGF)"/>
            <person name="Walter F."/>
            <person name="Albersmeier A."/>
            <person name="Kalinowski J."/>
            <person name="Ruckert C."/>
        </authorList>
    </citation>
    <scope>NUCLEOTIDE SEQUENCE</scope>
    <source>
        <strain evidence="2">CGMCC 1.16067</strain>
    </source>
</reference>
<feature type="region of interest" description="Disordered" evidence="1">
    <location>
        <begin position="1"/>
        <end position="31"/>
    </location>
</feature>
<name>A0A917BDX3_9ACTN</name>
<evidence type="ECO:0000313" key="3">
    <source>
        <dbReference type="Proteomes" id="UP000649179"/>
    </source>
</evidence>
<organism evidence="2 3">
    <name type="scientific">Marmoricola endophyticus</name>
    <dbReference type="NCBI Taxonomy" id="2040280"/>
    <lineage>
        <taxon>Bacteria</taxon>
        <taxon>Bacillati</taxon>
        <taxon>Actinomycetota</taxon>
        <taxon>Actinomycetes</taxon>
        <taxon>Propionibacteriales</taxon>
        <taxon>Nocardioidaceae</taxon>
        <taxon>Marmoricola</taxon>
    </lineage>
</organism>
<sequence>MSIAVDTSTRATTIRTRPTRVADRGSTPLPGQIRDAMFDVRYRGVGLSRRGPQGPASTNPGVVGVVDLEAELASGPIGPDTLRLPGAPARLRSASQGLQDLVGVVDRVGQRLRQANPQGEAPGKVLRALSHVAQRAGAVLDDDTHTLRELADALDHESEVLRDAQSGTLPELRSRWHAARVDLAEAVATDARQSSDEVTGHATGGHGSGHGAHGARVVAEPLGTAHEQKPHDALQLARDIDNQVLDEYEHMFRHWLGDTFREPGGAHSAQAMLVGGALEEGIRRYRHTVRGILESWADAVRRVEHTDQQVATKLPHQPKAQATAHLVQFHEAGGQQQNGVSSPTEIQQLAQELQEARSGLSHAANRLDAIRLDIRGGRMLPHGERIGSNDGFRRDWEAHFDDLRDTLTAVGHRSDEVLNRIRHLEEESAQDIRRAGRADG</sequence>
<evidence type="ECO:0000256" key="1">
    <source>
        <dbReference type="SAM" id="MobiDB-lite"/>
    </source>
</evidence>
<feature type="compositionally biased region" description="Low complexity" evidence="1">
    <location>
        <begin position="7"/>
        <end position="16"/>
    </location>
</feature>
<accession>A0A917BDX3</accession>
<dbReference type="EMBL" id="BMKQ01000001">
    <property type="protein sequence ID" value="GGF35872.1"/>
    <property type="molecule type" value="Genomic_DNA"/>
</dbReference>
<protein>
    <submittedName>
        <fullName evidence="2">Uncharacterized protein</fullName>
    </submittedName>
</protein>
<proteinExistence type="predicted"/>
<gene>
    <name evidence="2" type="ORF">GCM10011519_06760</name>
</gene>
<keyword evidence="3" id="KW-1185">Reference proteome</keyword>